<dbReference type="GO" id="GO:0003676">
    <property type="term" value="F:nucleic acid binding"/>
    <property type="evidence" value="ECO:0007669"/>
    <property type="project" value="InterPro"/>
</dbReference>
<protein>
    <submittedName>
        <fullName evidence="2">Uncharacterized protein</fullName>
    </submittedName>
</protein>
<keyword evidence="2" id="KW-0496">Mitochondrion</keyword>
<proteinExistence type="predicted"/>
<dbReference type="InterPro" id="IPR012337">
    <property type="entry name" value="RNaseH-like_sf"/>
</dbReference>
<organism evidence="2">
    <name type="scientific">Heterodermia speciosa</name>
    <dbReference type="NCBI Taxonomy" id="116794"/>
    <lineage>
        <taxon>Eukaryota</taxon>
        <taxon>Fungi</taxon>
        <taxon>Dikarya</taxon>
        <taxon>Ascomycota</taxon>
        <taxon>Pezizomycotina</taxon>
        <taxon>Lecanoromycetes</taxon>
        <taxon>OSLEUM clade</taxon>
        <taxon>Lecanoromycetidae</taxon>
        <taxon>Caliciales</taxon>
        <taxon>Physciaceae</taxon>
        <taxon>Heterodermia</taxon>
    </lineage>
</organism>
<name>A0A3G2Z8L2_9LECA</name>
<evidence type="ECO:0000256" key="1">
    <source>
        <dbReference type="SAM" id="MobiDB-lite"/>
    </source>
</evidence>
<dbReference type="Gene3D" id="3.30.420.10">
    <property type="entry name" value="Ribonuclease H-like superfamily/Ribonuclease H"/>
    <property type="match status" value="1"/>
</dbReference>
<reference evidence="2" key="1">
    <citation type="submission" date="2017-12" db="EMBL/GenBank/DDBJ databases">
        <title>The complete mitochondrial genome of the lichenized fungus Heterodermia speciosa.</title>
        <authorList>
            <person name="Baker C.F."/>
            <person name="Keepers K.G."/>
            <person name="Pogoda C.S."/>
            <person name="Tripp E.A."/>
            <person name="Lendemer J.C."/>
            <person name="Kane N.C."/>
        </authorList>
    </citation>
    <scope>NUCLEOTIDE SEQUENCE</scope>
</reference>
<dbReference type="RefSeq" id="YP_009546708.1">
    <property type="nucleotide sequence ID" value="NC_040159.1"/>
</dbReference>
<accession>A0A3G2Z8L2</accession>
<gene>
    <name evidence="2" type="primary">ORF6</name>
</gene>
<geneLocation type="mitochondrion" evidence="2"/>
<feature type="region of interest" description="Disordered" evidence="1">
    <location>
        <begin position="74"/>
        <end position="94"/>
    </location>
</feature>
<dbReference type="AlphaFoldDB" id="A0A3G2Z8L2"/>
<evidence type="ECO:0000313" key="2">
    <source>
        <dbReference type="EMBL" id="AYP35448.1"/>
    </source>
</evidence>
<dbReference type="SUPFAM" id="SSF53098">
    <property type="entry name" value="Ribonuclease H-like"/>
    <property type="match status" value="1"/>
</dbReference>
<dbReference type="InterPro" id="IPR036397">
    <property type="entry name" value="RNaseH_sf"/>
</dbReference>
<sequence length="94" mass="10999">MMLESKYSLVVWYCHNLGGFDSDFVINTLLRYNVKITNEDEKPFLVSSIKKKPLKLTISKSFLVKNPYKDLYNNAGKKNKMNNKNKKTDKEFLS</sequence>
<dbReference type="EMBL" id="MG711806">
    <property type="protein sequence ID" value="AYP35448.1"/>
    <property type="molecule type" value="Genomic_DNA"/>
</dbReference>
<dbReference type="GeneID" id="38575594"/>